<protein>
    <submittedName>
        <fullName evidence="2">Uncharacterized protein</fullName>
    </submittedName>
</protein>
<evidence type="ECO:0000313" key="2">
    <source>
        <dbReference type="EMBL" id="RUT05041.1"/>
    </source>
</evidence>
<dbReference type="InterPro" id="IPR011989">
    <property type="entry name" value="ARM-like"/>
</dbReference>
<evidence type="ECO:0000313" key="3">
    <source>
        <dbReference type="Proteomes" id="UP000271624"/>
    </source>
</evidence>
<reference evidence="2" key="1">
    <citation type="submission" date="2018-12" db="EMBL/GenBank/DDBJ databases">
        <authorList>
            <person name="Will S."/>
            <person name="Neumann-Schaal M."/>
            <person name="Henke P."/>
        </authorList>
    </citation>
    <scope>NUCLEOTIDE SEQUENCE</scope>
    <source>
        <strain evidence="2">PCC 7102</strain>
    </source>
</reference>
<dbReference type="Proteomes" id="UP000271624">
    <property type="component" value="Unassembled WGS sequence"/>
</dbReference>
<evidence type="ECO:0000256" key="1">
    <source>
        <dbReference type="SAM" id="MobiDB-lite"/>
    </source>
</evidence>
<gene>
    <name evidence="2" type="ORF">DSM106972_038620</name>
</gene>
<feature type="region of interest" description="Disordered" evidence="1">
    <location>
        <begin position="243"/>
        <end position="262"/>
    </location>
</feature>
<dbReference type="InterPro" id="IPR004155">
    <property type="entry name" value="PBS_lyase_HEAT"/>
</dbReference>
<dbReference type="Gene3D" id="1.25.10.10">
    <property type="entry name" value="Leucine-rich Repeat Variant"/>
    <property type="match status" value="1"/>
</dbReference>
<comment type="caution">
    <text evidence="2">The sequence shown here is derived from an EMBL/GenBank/DDBJ whole genome shotgun (WGS) entry which is preliminary data.</text>
</comment>
<keyword evidence="3" id="KW-1185">Reference proteome</keyword>
<organism evidence="2 3">
    <name type="scientific">Dulcicalothrix desertica PCC 7102</name>
    <dbReference type="NCBI Taxonomy" id="232991"/>
    <lineage>
        <taxon>Bacteria</taxon>
        <taxon>Bacillati</taxon>
        <taxon>Cyanobacteriota</taxon>
        <taxon>Cyanophyceae</taxon>
        <taxon>Nostocales</taxon>
        <taxon>Calotrichaceae</taxon>
        <taxon>Dulcicalothrix</taxon>
    </lineage>
</organism>
<accession>A0A3S1B551</accession>
<dbReference type="Pfam" id="PF03130">
    <property type="entry name" value="HEAT_PBS"/>
    <property type="match status" value="1"/>
</dbReference>
<feature type="compositionally biased region" description="Basic residues" evidence="1">
    <location>
        <begin position="249"/>
        <end position="262"/>
    </location>
</feature>
<name>A0A3S1B551_9CYAN</name>
<dbReference type="AlphaFoldDB" id="A0A3S1B551"/>
<reference evidence="2" key="2">
    <citation type="journal article" date="2019" name="Genome Biol. Evol.">
        <title>Day and night: Metabolic profiles and evolutionary relationships of six axenic non-marine cyanobacteria.</title>
        <authorList>
            <person name="Will S.E."/>
            <person name="Henke P."/>
            <person name="Boedeker C."/>
            <person name="Huang S."/>
            <person name="Brinkmann H."/>
            <person name="Rohde M."/>
            <person name="Jarek M."/>
            <person name="Friedl T."/>
            <person name="Seufert S."/>
            <person name="Schumacher M."/>
            <person name="Overmann J."/>
            <person name="Neumann-Schaal M."/>
            <person name="Petersen J."/>
        </authorList>
    </citation>
    <scope>NUCLEOTIDE SEQUENCE [LARGE SCALE GENOMIC DNA]</scope>
    <source>
        <strain evidence="2">PCC 7102</strain>
    </source>
</reference>
<sequence length="262" mass="30095">MVSETYKPPVDKLLTYADCSKLKELPNYIEEFGFGKEHIPDLIRLATDKNLYETHFDSLEVWAPVHAWRALGQLRAKEAIEPLITLFHDIEDDWTNFDLPKSFGLIGEPAIPALTEYINDDSREDYQRFAATSCFFYIAVNYPKLRKICVSILTRKLELYKVNEKEFNAILVEELIKLKAVESASIIKKAFSARKVDTLLMGNWDDAQVGLGLKTWEEIYCTDGYELSPFDAMLKYSAPELYPFPNASSKKKRKKKKGASSR</sequence>
<dbReference type="EMBL" id="RSCL01000009">
    <property type="protein sequence ID" value="RUT05041.1"/>
    <property type="molecule type" value="Genomic_DNA"/>
</dbReference>
<proteinExistence type="predicted"/>